<dbReference type="PANTHER" id="PTHR43202">
    <property type="entry name" value="NICOTINATE-NUCLEOTIDE PYROPHOSPHORYLASE"/>
    <property type="match status" value="1"/>
</dbReference>
<evidence type="ECO:0000259" key="1">
    <source>
        <dbReference type="Pfam" id="PF02749"/>
    </source>
</evidence>
<dbReference type="Proteomes" id="UP000219621">
    <property type="component" value="Unassembled WGS sequence"/>
</dbReference>
<dbReference type="AlphaFoldDB" id="A0A286GF22"/>
<dbReference type="InterPro" id="IPR013785">
    <property type="entry name" value="Aldolase_TIM"/>
</dbReference>
<protein>
    <submittedName>
        <fullName evidence="2">Nicotinate phosphoribosyltransferase</fullName>
    </submittedName>
</protein>
<reference evidence="2 3" key="1">
    <citation type="submission" date="2017-09" db="EMBL/GenBank/DDBJ databases">
        <authorList>
            <person name="Ehlers B."/>
            <person name="Leendertz F.H."/>
        </authorList>
    </citation>
    <scope>NUCLEOTIDE SEQUENCE [LARGE SCALE GENOMIC DNA]</scope>
    <source>
        <strain evidence="2 3">USBA 140</strain>
    </source>
</reference>
<dbReference type="Gene3D" id="3.20.20.70">
    <property type="entry name" value="Aldolase class I"/>
    <property type="match status" value="2"/>
</dbReference>
<dbReference type="Pfam" id="PF02749">
    <property type="entry name" value="QRPTase_N"/>
    <property type="match status" value="1"/>
</dbReference>
<keyword evidence="3" id="KW-1185">Reference proteome</keyword>
<gene>
    <name evidence="2" type="ORF">SAMN05421508_103366</name>
</gene>
<keyword evidence="2" id="KW-0328">Glycosyltransferase</keyword>
<accession>A0A286GF22</accession>
<dbReference type="InterPro" id="IPR037128">
    <property type="entry name" value="Quinolinate_PRibosylTase_N_sf"/>
</dbReference>
<feature type="domain" description="Quinolinate phosphoribosyl transferase N-terminal" evidence="1">
    <location>
        <begin position="23"/>
        <end position="115"/>
    </location>
</feature>
<sequence length="400" mass="43687">MDGTQPDPVALWPSLDDLPSWTDKYFRRTRDVVLKFGDAQVVYAVFMRRPVLYAGRLACEWLRHITTQRGQTVAIDERYKEGEWVGAGEPMIYIRGSFAALVDLETIFLQKLGAACVAAYNAHAMCEELPHVAFLAMDARHCAGTEMAELMAYAASVGSAAARRRVNAVGFVGNATDATAHFFGENEGRGTMPHALIGYAGSTVRAAEMFHETFPEQMLIVLVDYFGQEITDSLAVCRRFPELAAQGRIGVRLDTHGGRYVEGLDTQASYEVLERNAPKAIRGYRTETELKHLIGTGVSAAAIWYTRERLNAAGFPNVKIVASSGFSPAKCQVMALANAPIDVIGTGSYLPSEWGETYATADIVEYDGESRVKVGREFLLRDRARTPAGNGNGNGNGNGR</sequence>
<dbReference type="SUPFAM" id="SSF51690">
    <property type="entry name" value="Nicotinate/Quinolinate PRTase C-terminal domain-like"/>
    <property type="match status" value="1"/>
</dbReference>
<evidence type="ECO:0000313" key="2">
    <source>
        <dbReference type="EMBL" id="SOD94125.1"/>
    </source>
</evidence>
<dbReference type="InterPro" id="IPR036068">
    <property type="entry name" value="Nicotinate_pribotase-like_C"/>
</dbReference>
<proteinExistence type="predicted"/>
<dbReference type="GO" id="GO:0009435">
    <property type="term" value="P:NAD+ biosynthetic process"/>
    <property type="evidence" value="ECO:0007669"/>
    <property type="project" value="InterPro"/>
</dbReference>
<evidence type="ECO:0000313" key="3">
    <source>
        <dbReference type="Proteomes" id="UP000219621"/>
    </source>
</evidence>
<dbReference type="GO" id="GO:0016763">
    <property type="term" value="F:pentosyltransferase activity"/>
    <property type="evidence" value="ECO:0007669"/>
    <property type="project" value="InterPro"/>
</dbReference>
<dbReference type="OrthoDB" id="9770610at2"/>
<dbReference type="Gene3D" id="3.90.1170.20">
    <property type="entry name" value="Quinolinate phosphoribosyl transferase, N-terminal domain"/>
    <property type="match status" value="1"/>
</dbReference>
<dbReference type="InterPro" id="IPR022412">
    <property type="entry name" value="Quinolinate_PRibosylTrfase_N"/>
</dbReference>
<organism evidence="2 3">
    <name type="scientific">Caenispirillum bisanense</name>
    <dbReference type="NCBI Taxonomy" id="414052"/>
    <lineage>
        <taxon>Bacteria</taxon>
        <taxon>Pseudomonadati</taxon>
        <taxon>Pseudomonadota</taxon>
        <taxon>Alphaproteobacteria</taxon>
        <taxon>Rhodospirillales</taxon>
        <taxon>Novispirillaceae</taxon>
        <taxon>Caenispirillum</taxon>
    </lineage>
</organism>
<dbReference type="InterPro" id="IPR053190">
    <property type="entry name" value="NAPRTase-like"/>
</dbReference>
<dbReference type="PANTHER" id="PTHR43202:SF1">
    <property type="entry name" value="NICOTINATE PHOSPHORIBOSYLTRANSFERASE"/>
    <property type="match status" value="1"/>
</dbReference>
<name>A0A286GF22_9PROT</name>
<keyword evidence="2" id="KW-0808">Transferase</keyword>
<dbReference type="RefSeq" id="WP_097278795.1">
    <property type="nucleotide sequence ID" value="NZ_OCNJ01000003.1"/>
</dbReference>
<dbReference type="SUPFAM" id="SSF54675">
    <property type="entry name" value="Nicotinate/Quinolinate PRTase N-terminal domain-like"/>
    <property type="match status" value="1"/>
</dbReference>
<dbReference type="EMBL" id="OCNJ01000003">
    <property type="protein sequence ID" value="SOD94125.1"/>
    <property type="molecule type" value="Genomic_DNA"/>
</dbReference>